<dbReference type="SUPFAM" id="SSF51445">
    <property type="entry name" value="(Trans)glycosidases"/>
    <property type="match status" value="1"/>
</dbReference>
<dbReference type="GO" id="GO:0016787">
    <property type="term" value="F:hydrolase activity"/>
    <property type="evidence" value="ECO:0007669"/>
    <property type="project" value="UniProtKB-KW"/>
</dbReference>
<feature type="domain" description="Glycosyl hydrolase-like 10" evidence="2">
    <location>
        <begin position="39"/>
        <end position="346"/>
    </location>
</feature>
<name>A0A928VJL3_9CYAN</name>
<comment type="caution">
    <text evidence="3">The sequence shown here is derived from an EMBL/GenBank/DDBJ whole genome shotgun (WGS) entry which is preliminary data.</text>
</comment>
<protein>
    <submittedName>
        <fullName evidence="3">Glycoside hydrolase family 10 protein</fullName>
    </submittedName>
</protein>
<dbReference type="InterPro" id="IPR003790">
    <property type="entry name" value="GHL10"/>
</dbReference>
<dbReference type="InterPro" id="IPR017853">
    <property type="entry name" value="GH"/>
</dbReference>
<gene>
    <name evidence="3" type="ORF">IQ266_08655</name>
</gene>
<evidence type="ECO:0000313" key="3">
    <source>
        <dbReference type="EMBL" id="MBE9029796.1"/>
    </source>
</evidence>
<evidence type="ECO:0000259" key="2">
    <source>
        <dbReference type="Pfam" id="PF02638"/>
    </source>
</evidence>
<dbReference type="PANTHER" id="PTHR43405:SF1">
    <property type="entry name" value="GLYCOSYL HYDROLASE DIGH"/>
    <property type="match status" value="1"/>
</dbReference>
<keyword evidence="1" id="KW-0732">Signal</keyword>
<dbReference type="Gene3D" id="3.20.20.80">
    <property type="entry name" value="Glycosidases"/>
    <property type="match status" value="1"/>
</dbReference>
<keyword evidence="4" id="KW-1185">Reference proteome</keyword>
<evidence type="ECO:0000256" key="1">
    <source>
        <dbReference type="ARBA" id="ARBA00022729"/>
    </source>
</evidence>
<organism evidence="3 4">
    <name type="scientific">Romeriopsis navalis LEGE 11480</name>
    <dbReference type="NCBI Taxonomy" id="2777977"/>
    <lineage>
        <taxon>Bacteria</taxon>
        <taxon>Bacillati</taxon>
        <taxon>Cyanobacteriota</taxon>
        <taxon>Cyanophyceae</taxon>
        <taxon>Leptolyngbyales</taxon>
        <taxon>Leptolyngbyaceae</taxon>
        <taxon>Romeriopsis</taxon>
        <taxon>Romeriopsis navalis</taxon>
    </lineage>
</organism>
<dbReference type="Pfam" id="PF02638">
    <property type="entry name" value="GHL10"/>
    <property type="match status" value="1"/>
</dbReference>
<evidence type="ECO:0000313" key="4">
    <source>
        <dbReference type="Proteomes" id="UP000625316"/>
    </source>
</evidence>
<dbReference type="Proteomes" id="UP000625316">
    <property type="component" value="Unassembled WGS sequence"/>
</dbReference>
<dbReference type="InterPro" id="IPR052177">
    <property type="entry name" value="Divisome_Glycosyl_Hydrolase"/>
</dbReference>
<dbReference type="EMBL" id="JADEXQ010000022">
    <property type="protein sequence ID" value="MBE9029796.1"/>
    <property type="molecule type" value="Genomic_DNA"/>
</dbReference>
<accession>A0A928VJL3</accession>
<keyword evidence="3" id="KW-0378">Hydrolase</keyword>
<dbReference type="AlphaFoldDB" id="A0A928VJL3"/>
<dbReference type="PANTHER" id="PTHR43405">
    <property type="entry name" value="GLYCOSYL HYDROLASE DIGH"/>
    <property type="match status" value="1"/>
</dbReference>
<proteinExistence type="predicted"/>
<reference evidence="3" key="1">
    <citation type="submission" date="2020-10" db="EMBL/GenBank/DDBJ databases">
        <authorList>
            <person name="Castelo-Branco R."/>
            <person name="Eusebio N."/>
            <person name="Adriana R."/>
            <person name="Vieira A."/>
            <person name="Brugerolle De Fraissinette N."/>
            <person name="Rezende De Castro R."/>
            <person name="Schneider M.P."/>
            <person name="Vasconcelos V."/>
            <person name="Leao P.N."/>
        </authorList>
    </citation>
    <scope>NUCLEOTIDE SEQUENCE</scope>
    <source>
        <strain evidence="3">LEGE 11480</strain>
    </source>
</reference>
<sequence>MRLTQSLRRWFIALLIGIATLVFSSGYQPAPATSSPPREIRGVWLTNVDSPVLFQGERLQQAVNDLAAHHFNTMYPVVWNWGYTTYPSTVAKRTIGSAVDPRPDSLQNRDMLTELVQAAHTRQIAVMPWFEFGFMAPEDSALAMRHPDWLTQKRDGSKVWQEGIYPRVWLNPLRPEVQQFIHDLLLEIVSRYDIDGIQLDDHFGLPAEFGYDRFTTALYQQEHNDRKPPSNPQDREWIRWRADKITAFTQQLFRDIKAQKSEVIFGLSPNNYRFSLNHSLQDWRRWERAGYVEELVLQVYRDSDRAFRHELRHPEVQAARRHIPVAVGILSGLRNKPVSMAQIQQQVNTVRQEKFAGVAFFFYETLWNLTPESQQQRQAGLKQLFPAAVDRVNLSI</sequence>